<keyword evidence="2" id="KW-1185">Reference proteome</keyword>
<organism evidence="1 2">
    <name type="scientific">Aspergillus tubingensis (strain CBS 134.48)</name>
    <dbReference type="NCBI Taxonomy" id="767770"/>
    <lineage>
        <taxon>Eukaryota</taxon>
        <taxon>Fungi</taxon>
        <taxon>Dikarya</taxon>
        <taxon>Ascomycota</taxon>
        <taxon>Pezizomycotina</taxon>
        <taxon>Eurotiomycetes</taxon>
        <taxon>Eurotiomycetidae</taxon>
        <taxon>Eurotiales</taxon>
        <taxon>Aspergillaceae</taxon>
        <taxon>Aspergillus</taxon>
        <taxon>Aspergillus subgen. Circumdati</taxon>
    </lineage>
</organism>
<dbReference type="STRING" id="767770.A0A1L9MRU0"/>
<gene>
    <name evidence="1" type="ORF">ASPTUDRAFT_194469</name>
</gene>
<evidence type="ECO:0000313" key="1">
    <source>
        <dbReference type="EMBL" id="OJI79677.1"/>
    </source>
</evidence>
<proteinExistence type="predicted"/>
<dbReference type="EMBL" id="KV878208">
    <property type="protein sequence ID" value="OJI79677.1"/>
    <property type="molecule type" value="Genomic_DNA"/>
</dbReference>
<evidence type="ECO:0000313" key="2">
    <source>
        <dbReference type="Proteomes" id="UP000184304"/>
    </source>
</evidence>
<accession>A0A1L9MRU0</accession>
<dbReference type="OrthoDB" id="2103397at2759"/>
<dbReference type="AlphaFoldDB" id="A0A1L9MRU0"/>
<dbReference type="Proteomes" id="UP000184304">
    <property type="component" value="Unassembled WGS sequence"/>
</dbReference>
<name>A0A1L9MRU0_ASPTC</name>
<sequence>MEAIINRLEARIKAAISRSVGEQKKELDPELSKHFDLAKTESHQGQTPCPHKAVISIKPEDVEKTFGISVDSTGGNWTLSAKNRIAIPQHLRETLRDIDLVTEGAPLNEAHTRARIDAVLFSTLAAAKREERSNQIRMSSSSTQSVRSVHLQFEKDIKMEWTFPNKQRWLVTAMLHQARRAAGRHDTAIYGVATDSNIWEFIRLGNDSKYSVAHYRWDHGHGIQIISTLRRIINHASGLTGGGATLGRKRTLSQASGIEFQSSR</sequence>
<dbReference type="VEuPathDB" id="FungiDB:ASPTUDRAFT_194469"/>
<protein>
    <submittedName>
        <fullName evidence="1">Uncharacterized protein</fullName>
    </submittedName>
</protein>
<dbReference type="OMA" id="FIHIREN"/>
<reference evidence="2" key="1">
    <citation type="journal article" date="2017" name="Genome Biol.">
        <title>Comparative genomics reveals high biological diversity and specific adaptations in the industrially and medically important fungal genus Aspergillus.</title>
        <authorList>
            <person name="de Vries R.P."/>
            <person name="Riley R."/>
            <person name="Wiebenga A."/>
            <person name="Aguilar-Osorio G."/>
            <person name="Amillis S."/>
            <person name="Uchima C.A."/>
            <person name="Anderluh G."/>
            <person name="Asadollahi M."/>
            <person name="Askin M."/>
            <person name="Barry K."/>
            <person name="Battaglia E."/>
            <person name="Bayram O."/>
            <person name="Benocci T."/>
            <person name="Braus-Stromeyer S.A."/>
            <person name="Caldana C."/>
            <person name="Canovas D."/>
            <person name="Cerqueira G.C."/>
            <person name="Chen F."/>
            <person name="Chen W."/>
            <person name="Choi C."/>
            <person name="Clum A."/>
            <person name="Dos Santos R.A."/>
            <person name="Damasio A.R."/>
            <person name="Diallinas G."/>
            <person name="Emri T."/>
            <person name="Fekete E."/>
            <person name="Flipphi M."/>
            <person name="Freyberg S."/>
            <person name="Gallo A."/>
            <person name="Gournas C."/>
            <person name="Habgood R."/>
            <person name="Hainaut M."/>
            <person name="Harispe M.L."/>
            <person name="Henrissat B."/>
            <person name="Hilden K.S."/>
            <person name="Hope R."/>
            <person name="Hossain A."/>
            <person name="Karabika E."/>
            <person name="Karaffa L."/>
            <person name="Karanyi Z."/>
            <person name="Krasevec N."/>
            <person name="Kuo A."/>
            <person name="Kusch H."/>
            <person name="LaButti K."/>
            <person name="Lagendijk E.L."/>
            <person name="Lapidus A."/>
            <person name="Levasseur A."/>
            <person name="Lindquist E."/>
            <person name="Lipzen A."/>
            <person name="Logrieco A.F."/>
            <person name="MacCabe A."/>
            <person name="Maekelae M.R."/>
            <person name="Malavazi I."/>
            <person name="Melin P."/>
            <person name="Meyer V."/>
            <person name="Mielnichuk N."/>
            <person name="Miskei M."/>
            <person name="Molnar A.P."/>
            <person name="Mule G."/>
            <person name="Ngan C.Y."/>
            <person name="Orejas M."/>
            <person name="Orosz E."/>
            <person name="Ouedraogo J.P."/>
            <person name="Overkamp K.M."/>
            <person name="Park H.-S."/>
            <person name="Perrone G."/>
            <person name="Piumi F."/>
            <person name="Punt P.J."/>
            <person name="Ram A.F."/>
            <person name="Ramon A."/>
            <person name="Rauscher S."/>
            <person name="Record E."/>
            <person name="Riano-Pachon D.M."/>
            <person name="Robert V."/>
            <person name="Roehrig J."/>
            <person name="Ruller R."/>
            <person name="Salamov A."/>
            <person name="Salih N.S."/>
            <person name="Samson R.A."/>
            <person name="Sandor E."/>
            <person name="Sanguinetti M."/>
            <person name="Schuetze T."/>
            <person name="Sepcic K."/>
            <person name="Shelest E."/>
            <person name="Sherlock G."/>
            <person name="Sophianopoulou V."/>
            <person name="Squina F.M."/>
            <person name="Sun H."/>
            <person name="Susca A."/>
            <person name="Todd R.B."/>
            <person name="Tsang A."/>
            <person name="Unkles S.E."/>
            <person name="van de Wiele N."/>
            <person name="van Rossen-Uffink D."/>
            <person name="Oliveira J.V."/>
            <person name="Vesth T.C."/>
            <person name="Visser J."/>
            <person name="Yu J.-H."/>
            <person name="Zhou M."/>
            <person name="Andersen M.R."/>
            <person name="Archer D.B."/>
            <person name="Baker S.E."/>
            <person name="Benoit I."/>
            <person name="Brakhage A.A."/>
            <person name="Braus G.H."/>
            <person name="Fischer R."/>
            <person name="Frisvad J.C."/>
            <person name="Goldman G.H."/>
            <person name="Houbraken J."/>
            <person name="Oakley B."/>
            <person name="Pocsi I."/>
            <person name="Scazzocchio C."/>
            <person name="Seiboth B."/>
            <person name="vanKuyk P.A."/>
            <person name="Wortman J."/>
            <person name="Dyer P.S."/>
            <person name="Grigoriev I.V."/>
        </authorList>
    </citation>
    <scope>NUCLEOTIDE SEQUENCE [LARGE SCALE GENOMIC DNA]</scope>
    <source>
        <strain evidence="2">CBS 134.48</strain>
    </source>
</reference>